<reference evidence="11" key="1">
    <citation type="submission" date="2022-11" db="UniProtKB">
        <authorList>
            <consortium name="WormBaseParasite"/>
        </authorList>
    </citation>
    <scope>IDENTIFICATION</scope>
</reference>
<comment type="subcellular location">
    <subcellularLocation>
        <location evidence="1">Nucleus</location>
    </subcellularLocation>
</comment>
<evidence type="ECO:0000256" key="3">
    <source>
        <dbReference type="ARBA" id="ARBA00022771"/>
    </source>
</evidence>
<evidence type="ECO:0000259" key="8">
    <source>
        <dbReference type="Pfam" id="PF07967"/>
    </source>
</evidence>
<evidence type="ECO:0000256" key="2">
    <source>
        <dbReference type="ARBA" id="ARBA00022723"/>
    </source>
</evidence>
<proteinExistence type="predicted"/>
<feature type="compositionally biased region" description="Low complexity" evidence="7">
    <location>
        <begin position="16"/>
        <end position="29"/>
    </location>
</feature>
<evidence type="ECO:0000313" key="11">
    <source>
        <dbReference type="WBParaSite" id="PSAMB.scaffold559size47208.g7046.t1"/>
    </source>
</evidence>
<name>A0A914WX97_9BILA</name>
<evidence type="ECO:0000256" key="1">
    <source>
        <dbReference type="ARBA" id="ARBA00004123"/>
    </source>
</evidence>
<dbReference type="Pfam" id="PF08600">
    <property type="entry name" value="NuBaID_C"/>
    <property type="match status" value="1"/>
</dbReference>
<evidence type="ECO:0000259" key="9">
    <source>
        <dbReference type="Pfam" id="PF08600"/>
    </source>
</evidence>
<keyword evidence="3" id="KW-0863">Zinc-finger</keyword>
<keyword evidence="2" id="KW-0479">Metal-binding</keyword>
<protein>
    <submittedName>
        <fullName evidence="11">C3HC-type domain-containing protein</fullName>
    </submittedName>
</protein>
<dbReference type="InterPro" id="IPR013909">
    <property type="entry name" value="NuBaID_C"/>
</dbReference>
<evidence type="ECO:0000313" key="10">
    <source>
        <dbReference type="Proteomes" id="UP000887566"/>
    </source>
</evidence>
<dbReference type="Pfam" id="PF07967">
    <property type="entry name" value="zf-C3HC"/>
    <property type="match status" value="1"/>
</dbReference>
<dbReference type="GO" id="GO:0005634">
    <property type="term" value="C:nucleus"/>
    <property type="evidence" value="ECO:0007669"/>
    <property type="project" value="UniProtKB-SubCell"/>
</dbReference>
<keyword evidence="10" id="KW-1185">Reference proteome</keyword>
<evidence type="ECO:0000256" key="7">
    <source>
        <dbReference type="SAM" id="MobiDB-lite"/>
    </source>
</evidence>
<dbReference type="PANTHER" id="PTHR15835:SF6">
    <property type="entry name" value="ZINC FINGER C3HC-TYPE PROTEIN 1"/>
    <property type="match status" value="1"/>
</dbReference>
<dbReference type="Proteomes" id="UP000887566">
    <property type="component" value="Unplaced"/>
</dbReference>
<keyword evidence="5" id="KW-0539">Nucleus</keyword>
<comment type="function">
    <text evidence="6">Required for proper positioning of a substantial amount of TPR at the nuclear basket (NB) through interaction with TPR.</text>
</comment>
<keyword evidence="4" id="KW-0862">Zinc</keyword>
<sequence>MASFDRSASQLLREMSSASSSAYSSPARDASPKKRRSLLTELGDDLENFQSRFATFMMSYWAAKPADVSPVYCARYGWVCVEKDLLQCVSCKQYLSSHLPPPSEVRIYRDCADHLKAAVIDAHDNTCIWKSNPTPLDTIAPEVLRKEEVIRNIISRFESMKSLELQSIQFIPSGDYQLTESDIQAVASACDPPLDVTSPALPLAILGWKKGAVDNTLHCDGCLRTIGLWQFLNDASLESEFSCIAESRKRRRVSLDTRRLNPAEQHQSWCVWVTPPESPSVLYLNKTQDENEPAILPRWKIALTTVCPPPLTRTKSHISDYVLARQLLDETIALIEQNELPDDAEKSDQ</sequence>
<evidence type="ECO:0000256" key="4">
    <source>
        <dbReference type="ARBA" id="ARBA00022833"/>
    </source>
</evidence>
<dbReference type="InterPro" id="IPR012935">
    <property type="entry name" value="NuBaID_N"/>
</dbReference>
<dbReference type="PANTHER" id="PTHR15835">
    <property type="entry name" value="NUCLEAR-INTERACTING PARTNER OF ALK"/>
    <property type="match status" value="1"/>
</dbReference>
<feature type="domain" description="C3HC-type" evidence="8">
    <location>
        <begin position="45"/>
        <end position="161"/>
    </location>
</feature>
<dbReference type="WBParaSite" id="PSAMB.scaffold559size47208.g7046.t1">
    <property type="protein sequence ID" value="PSAMB.scaffold559size47208.g7046.t1"/>
    <property type="gene ID" value="PSAMB.scaffold559size47208.g7046"/>
</dbReference>
<feature type="domain" description="NuBaID C-terminal" evidence="9">
    <location>
        <begin position="200"/>
        <end position="280"/>
    </location>
</feature>
<dbReference type="GO" id="GO:0008270">
    <property type="term" value="F:zinc ion binding"/>
    <property type="evidence" value="ECO:0007669"/>
    <property type="project" value="UniProtKB-KW"/>
</dbReference>
<feature type="region of interest" description="Disordered" evidence="7">
    <location>
        <begin position="15"/>
        <end position="34"/>
    </location>
</feature>
<organism evidence="10 11">
    <name type="scientific">Plectus sambesii</name>
    <dbReference type="NCBI Taxonomy" id="2011161"/>
    <lineage>
        <taxon>Eukaryota</taxon>
        <taxon>Metazoa</taxon>
        <taxon>Ecdysozoa</taxon>
        <taxon>Nematoda</taxon>
        <taxon>Chromadorea</taxon>
        <taxon>Plectida</taxon>
        <taxon>Plectina</taxon>
        <taxon>Plectoidea</taxon>
        <taxon>Plectidae</taxon>
        <taxon>Plectus</taxon>
    </lineage>
</organism>
<evidence type="ECO:0000256" key="5">
    <source>
        <dbReference type="ARBA" id="ARBA00023242"/>
    </source>
</evidence>
<dbReference type="AlphaFoldDB" id="A0A914WX97"/>
<accession>A0A914WX97</accession>
<evidence type="ECO:0000256" key="6">
    <source>
        <dbReference type="ARBA" id="ARBA00044931"/>
    </source>
</evidence>